<evidence type="ECO:0000313" key="3">
    <source>
        <dbReference type="Proteomes" id="UP000007879"/>
    </source>
</evidence>
<dbReference type="EnsemblMetazoa" id="XM_019996419.1">
    <property type="protein sequence ID" value="XP_019851978.1"/>
    <property type="gene ID" value="LOC109581919"/>
</dbReference>
<accession>A0A1X7UVZ5</accession>
<dbReference type="AlphaFoldDB" id="A0A1X7UVZ5"/>
<keyword evidence="3" id="KW-1185">Reference proteome</keyword>
<feature type="signal peptide" evidence="1">
    <location>
        <begin position="1"/>
        <end position="19"/>
    </location>
</feature>
<dbReference type="KEGG" id="aqu:109581919"/>
<organism evidence="2">
    <name type="scientific">Amphimedon queenslandica</name>
    <name type="common">Sponge</name>
    <dbReference type="NCBI Taxonomy" id="400682"/>
    <lineage>
        <taxon>Eukaryota</taxon>
        <taxon>Metazoa</taxon>
        <taxon>Porifera</taxon>
        <taxon>Demospongiae</taxon>
        <taxon>Heteroscleromorpha</taxon>
        <taxon>Haplosclerida</taxon>
        <taxon>Niphatidae</taxon>
        <taxon>Amphimedon</taxon>
    </lineage>
</organism>
<evidence type="ECO:0000256" key="1">
    <source>
        <dbReference type="SAM" id="SignalP"/>
    </source>
</evidence>
<keyword evidence="1" id="KW-0732">Signal</keyword>
<gene>
    <name evidence="2" type="primary">109581919</name>
</gene>
<sequence length="213" mass="23219">MKTFIVIILIGGLGYVASGEKVQDSNEGRTTANNKEDEPMGNRNVNYFAANLVDQPLIEVFHVSNNDKIIKIRKFIGHTFELGPELDAIDIKDGSAGVTSNILAYRPNFNTHNLKLAAVFINLENLFPCIKKGQNYVPSCTSLTQGEGGFNKGRPLLQAGDTGNNFKVFSATTSTYGFAFSGCTKFTGAAPCMDKYYTFSIACFLPAGCRYLP</sequence>
<proteinExistence type="predicted"/>
<dbReference type="Proteomes" id="UP000007879">
    <property type="component" value="Unassembled WGS sequence"/>
</dbReference>
<dbReference type="InParanoid" id="A0A1X7UVZ5"/>
<reference evidence="2" key="2">
    <citation type="submission" date="2017-05" db="UniProtKB">
        <authorList>
            <consortium name="EnsemblMetazoa"/>
        </authorList>
    </citation>
    <scope>IDENTIFICATION</scope>
</reference>
<dbReference type="EnsemblMetazoa" id="Aqu2.1.31948_001">
    <property type="protein sequence ID" value="Aqu2.1.31948_001"/>
    <property type="gene ID" value="Aqu2.1.31948"/>
</dbReference>
<evidence type="ECO:0000313" key="2">
    <source>
        <dbReference type="EnsemblMetazoa" id="Aqu2.1.31948_001"/>
    </source>
</evidence>
<reference evidence="3" key="1">
    <citation type="journal article" date="2010" name="Nature">
        <title>The Amphimedon queenslandica genome and the evolution of animal complexity.</title>
        <authorList>
            <person name="Srivastava M."/>
            <person name="Simakov O."/>
            <person name="Chapman J."/>
            <person name="Fahey B."/>
            <person name="Gauthier M.E."/>
            <person name="Mitros T."/>
            <person name="Richards G.S."/>
            <person name="Conaco C."/>
            <person name="Dacre M."/>
            <person name="Hellsten U."/>
            <person name="Larroux C."/>
            <person name="Putnam N.H."/>
            <person name="Stanke M."/>
            <person name="Adamska M."/>
            <person name="Darling A."/>
            <person name="Degnan S.M."/>
            <person name="Oakley T.H."/>
            <person name="Plachetzki D.C."/>
            <person name="Zhai Y."/>
            <person name="Adamski M."/>
            <person name="Calcino A."/>
            <person name="Cummins S.F."/>
            <person name="Goodstein D.M."/>
            <person name="Harris C."/>
            <person name="Jackson D.J."/>
            <person name="Leys S.P."/>
            <person name="Shu S."/>
            <person name="Woodcroft B.J."/>
            <person name="Vervoort M."/>
            <person name="Kosik K.S."/>
            <person name="Manning G."/>
            <person name="Degnan B.M."/>
            <person name="Rokhsar D.S."/>
        </authorList>
    </citation>
    <scope>NUCLEOTIDE SEQUENCE [LARGE SCALE GENOMIC DNA]</scope>
</reference>
<name>A0A1X7UVZ5_AMPQE</name>
<feature type="chain" id="PRO_5012553072" evidence="1">
    <location>
        <begin position="20"/>
        <end position="213"/>
    </location>
</feature>
<protein>
    <submittedName>
        <fullName evidence="2">Uncharacterized protein</fullName>
    </submittedName>
</protein>